<name>A0A445A0P8_ARAHY</name>
<dbReference type="PANTHER" id="PTHR46328">
    <property type="entry name" value="FAR-RED IMPAIRED RESPONSIVE (FAR1) FAMILY PROTEIN-RELATED"/>
    <property type="match status" value="1"/>
</dbReference>
<evidence type="ECO:0000313" key="2">
    <source>
        <dbReference type="EMBL" id="RYR20004.1"/>
    </source>
</evidence>
<dbReference type="STRING" id="3818.A0A445A0P8"/>
<reference evidence="2 3" key="1">
    <citation type="submission" date="2019-01" db="EMBL/GenBank/DDBJ databases">
        <title>Sequencing of cultivated peanut Arachis hypogaea provides insights into genome evolution and oil improvement.</title>
        <authorList>
            <person name="Chen X."/>
        </authorList>
    </citation>
    <scope>NUCLEOTIDE SEQUENCE [LARGE SCALE GENOMIC DNA]</scope>
    <source>
        <strain evidence="3">cv. Fuhuasheng</strain>
        <tissue evidence="2">Leaves</tissue>
    </source>
</reference>
<keyword evidence="3" id="KW-1185">Reference proteome</keyword>
<dbReference type="EMBL" id="SDMP01000013">
    <property type="protein sequence ID" value="RYR20004.1"/>
    <property type="molecule type" value="Genomic_DNA"/>
</dbReference>
<sequence length="127" mass="14499">MESETGDDVPIVGMEFESLDAIIEFYDTYPRRVGFDWRNRNSKKNADKVVYHVMLVCNREGKAESKVDETRKTYPKGPTGCKARMIASSDVGGSWIIRVVKLEHCHDLNCTNSSILRRNKVISMQVK</sequence>
<feature type="domain" description="FAR1" evidence="1">
    <location>
        <begin position="24"/>
        <end position="109"/>
    </location>
</feature>
<dbReference type="InterPro" id="IPR004330">
    <property type="entry name" value="FAR1_DNA_bnd_dom"/>
</dbReference>
<organism evidence="2 3">
    <name type="scientific">Arachis hypogaea</name>
    <name type="common">Peanut</name>
    <dbReference type="NCBI Taxonomy" id="3818"/>
    <lineage>
        <taxon>Eukaryota</taxon>
        <taxon>Viridiplantae</taxon>
        <taxon>Streptophyta</taxon>
        <taxon>Embryophyta</taxon>
        <taxon>Tracheophyta</taxon>
        <taxon>Spermatophyta</taxon>
        <taxon>Magnoliopsida</taxon>
        <taxon>eudicotyledons</taxon>
        <taxon>Gunneridae</taxon>
        <taxon>Pentapetalae</taxon>
        <taxon>rosids</taxon>
        <taxon>fabids</taxon>
        <taxon>Fabales</taxon>
        <taxon>Fabaceae</taxon>
        <taxon>Papilionoideae</taxon>
        <taxon>50 kb inversion clade</taxon>
        <taxon>dalbergioids sensu lato</taxon>
        <taxon>Dalbergieae</taxon>
        <taxon>Pterocarpus clade</taxon>
        <taxon>Arachis</taxon>
    </lineage>
</organism>
<dbReference type="Pfam" id="PF03101">
    <property type="entry name" value="FAR1"/>
    <property type="match status" value="1"/>
</dbReference>
<accession>A0A445A0P8</accession>
<protein>
    <recommendedName>
        <fullName evidence="1">FAR1 domain-containing protein</fullName>
    </recommendedName>
</protein>
<dbReference type="AlphaFoldDB" id="A0A445A0P8"/>
<evidence type="ECO:0000313" key="3">
    <source>
        <dbReference type="Proteomes" id="UP000289738"/>
    </source>
</evidence>
<dbReference type="Proteomes" id="UP000289738">
    <property type="component" value="Chromosome B03"/>
</dbReference>
<dbReference type="PANTHER" id="PTHR46328:SF35">
    <property type="entry name" value="PROTEIN FAR1-RELATED SEQUENCE 5-LIKE"/>
    <property type="match status" value="1"/>
</dbReference>
<gene>
    <name evidence="2" type="ORF">Ahy_B03g065056</name>
</gene>
<evidence type="ECO:0000259" key="1">
    <source>
        <dbReference type="Pfam" id="PF03101"/>
    </source>
</evidence>
<proteinExistence type="predicted"/>
<comment type="caution">
    <text evidence="2">The sequence shown here is derived from an EMBL/GenBank/DDBJ whole genome shotgun (WGS) entry which is preliminary data.</text>
</comment>